<evidence type="ECO:0000256" key="5">
    <source>
        <dbReference type="ARBA" id="ARBA00023136"/>
    </source>
</evidence>
<feature type="transmembrane region" description="Helical" evidence="7">
    <location>
        <begin position="247"/>
        <end position="270"/>
    </location>
</feature>
<feature type="transmembrane region" description="Helical" evidence="7">
    <location>
        <begin position="35"/>
        <end position="56"/>
    </location>
</feature>
<feature type="transmembrane region" description="Helical" evidence="7">
    <location>
        <begin position="418"/>
        <end position="439"/>
    </location>
</feature>
<dbReference type="Pfam" id="PF00209">
    <property type="entry name" value="SNF"/>
    <property type="match status" value="2"/>
</dbReference>
<dbReference type="SUPFAM" id="SSF161070">
    <property type="entry name" value="SNF-like"/>
    <property type="match status" value="1"/>
</dbReference>
<dbReference type="GeneID" id="56928396"/>
<feature type="transmembrane region" description="Helical" evidence="7">
    <location>
        <begin position="340"/>
        <end position="357"/>
    </location>
</feature>
<evidence type="ECO:0000256" key="6">
    <source>
        <dbReference type="RuleBase" id="RU003732"/>
    </source>
</evidence>
<keyword evidence="11" id="KW-1185">Reference proteome</keyword>
<dbReference type="Proteomes" id="UP000509742">
    <property type="component" value="Chromosome"/>
</dbReference>
<dbReference type="NCBIfam" id="NF037979">
    <property type="entry name" value="Na_transp"/>
    <property type="match status" value="1"/>
</dbReference>
<keyword evidence="6" id="KW-0769">Symport</keyword>
<dbReference type="InterPro" id="IPR037272">
    <property type="entry name" value="SNS_sf"/>
</dbReference>
<dbReference type="RefSeq" id="WP_006564044.1">
    <property type="nucleotide sequence ID" value="NZ_AP019774.1"/>
</dbReference>
<evidence type="ECO:0000256" key="2">
    <source>
        <dbReference type="ARBA" id="ARBA00022448"/>
    </source>
</evidence>
<dbReference type="PROSITE" id="PS00610">
    <property type="entry name" value="NA_NEUROTRAN_SYMP_1"/>
    <property type="match status" value="1"/>
</dbReference>
<dbReference type="PANTHER" id="PTHR42948:SF1">
    <property type="entry name" value="TRANSPORTER"/>
    <property type="match status" value="1"/>
</dbReference>
<feature type="transmembrane region" description="Helical" evidence="7">
    <location>
        <begin position="89"/>
        <end position="113"/>
    </location>
</feature>
<feature type="transmembrane region" description="Helical" evidence="7">
    <location>
        <begin position="215"/>
        <end position="235"/>
    </location>
</feature>
<accession>A0A6J4D0M6</accession>
<dbReference type="PROSITE" id="PS50267">
    <property type="entry name" value="NA_NEUROTRAN_SYMP_3"/>
    <property type="match status" value="1"/>
</dbReference>
<evidence type="ECO:0000313" key="10">
    <source>
        <dbReference type="Proteomes" id="UP000317935"/>
    </source>
</evidence>
<sequence length="444" mass="49046">MHSFSRLGFVLAALGSSIGLGHIWRFPYMAGTSGGGGFVILFLVLALTVGLTMLIAEMVIGQSTQKDVASAFDALDPHPNKRRWKYAGLMLFTGPIILTFYSIVLGWVFYYLFVVSFNLPTDVKTSEQILNNLLEDSILKQLAGFSLTLWLTAWIVSKGIKDGIEKLNFILMPLLFIVFIGLLIYASTQNSFGKALDFMFGIRLADINQKVFVNALGQVFFALSLGIGINIAYASSTHHKQDLLQSAIWVVLPGICISLIAGLMIFTFVFEYGANPSQGAGLIFVSLPVVFSKMGVIGSVVSILFLSALAFAGITSTIALLEPPVRYLVDKNYSRTQATWLVTLGIFLVGVLLILSLNKTYKPHLSFFNKDLFDLTDFFSTSILMPLWGLVSVIFVGWVVSKTKLYAVSLHFLSKQVFLIWVFLLKYIAPLVILIIWVVKLIQG</sequence>
<proteinExistence type="inferred from homology"/>
<feature type="transmembrane region" description="Helical" evidence="7">
    <location>
        <begin position="138"/>
        <end position="157"/>
    </location>
</feature>
<dbReference type="Proteomes" id="UP000317935">
    <property type="component" value="Chromosome"/>
</dbReference>
<dbReference type="EMBL" id="AP023036">
    <property type="protein sequence ID" value="BCD46197.1"/>
    <property type="molecule type" value="Genomic_DNA"/>
</dbReference>
<organism evidence="9 10">
    <name type="scientific">Helicobacter suis</name>
    <dbReference type="NCBI Taxonomy" id="104628"/>
    <lineage>
        <taxon>Bacteria</taxon>
        <taxon>Pseudomonadati</taxon>
        <taxon>Campylobacterota</taxon>
        <taxon>Epsilonproteobacteria</taxon>
        <taxon>Campylobacterales</taxon>
        <taxon>Helicobacteraceae</taxon>
        <taxon>Helicobacter</taxon>
    </lineage>
</organism>
<protein>
    <recommendedName>
        <fullName evidence="6">Transporter</fullName>
    </recommendedName>
</protein>
<evidence type="ECO:0000256" key="7">
    <source>
        <dbReference type="SAM" id="Phobius"/>
    </source>
</evidence>
<feature type="transmembrane region" description="Helical" evidence="7">
    <location>
        <begin position="299"/>
        <end position="320"/>
    </location>
</feature>
<dbReference type="InterPro" id="IPR047218">
    <property type="entry name" value="YocR/YhdH-like"/>
</dbReference>
<feature type="transmembrane region" description="Helical" evidence="7">
    <location>
        <begin position="276"/>
        <end position="292"/>
    </location>
</feature>
<evidence type="ECO:0000256" key="1">
    <source>
        <dbReference type="ARBA" id="ARBA00004141"/>
    </source>
</evidence>
<keyword evidence="4 7" id="KW-1133">Transmembrane helix</keyword>
<evidence type="ECO:0000313" key="8">
    <source>
        <dbReference type="EMBL" id="BCD46197.1"/>
    </source>
</evidence>
<reference evidence="8 11" key="2">
    <citation type="submission" date="2020-04" db="EMBL/GenBank/DDBJ databases">
        <title>Genomic analysis of gastric non-Helicobacter pylori Helicobacters isolated in Japan.</title>
        <authorList>
            <person name="Suzuki M."/>
            <person name="Rimbara E."/>
        </authorList>
    </citation>
    <scope>NUCLEOTIDE SEQUENCE [LARGE SCALE GENOMIC DNA]</scope>
    <source>
        <strain evidence="8 11">NHP19-0020</strain>
    </source>
</reference>
<evidence type="ECO:0000256" key="3">
    <source>
        <dbReference type="ARBA" id="ARBA00022692"/>
    </source>
</evidence>
<dbReference type="AlphaFoldDB" id="A0A6J4D0M6"/>
<dbReference type="EMBL" id="AP019774">
    <property type="protein sequence ID" value="BCD70533.1"/>
    <property type="molecule type" value="Genomic_DNA"/>
</dbReference>
<evidence type="ECO:0000313" key="11">
    <source>
        <dbReference type="Proteomes" id="UP000509742"/>
    </source>
</evidence>
<gene>
    <name evidence="8" type="ORF">NHP190020_12360</name>
    <name evidence="9" type="ORF">SNTW_11780</name>
</gene>
<dbReference type="GO" id="GO:0015293">
    <property type="term" value="F:symporter activity"/>
    <property type="evidence" value="ECO:0007669"/>
    <property type="project" value="UniProtKB-KW"/>
</dbReference>
<reference evidence="9 10" key="1">
    <citation type="submission" date="2019-06" db="EMBL/GenBank/DDBJ databases">
        <title>Complete genome sequence of Helicobacter suis SNTW101c.</title>
        <authorList>
            <person name="Rimbara E."/>
            <person name="Suzuki M."/>
            <person name="Matsui H."/>
            <person name="Nakamura M."/>
            <person name="Mori S."/>
            <person name="Shibayama K."/>
        </authorList>
    </citation>
    <scope>NUCLEOTIDE SEQUENCE [LARGE SCALE GENOMIC DNA]</scope>
    <source>
        <strain evidence="9 10">SNTW101c</strain>
    </source>
</reference>
<evidence type="ECO:0000313" key="9">
    <source>
        <dbReference type="EMBL" id="BCD70533.1"/>
    </source>
</evidence>
<dbReference type="CDD" id="cd10336">
    <property type="entry name" value="SLC6sbd_Tyt1-Like"/>
    <property type="match status" value="1"/>
</dbReference>
<comment type="similarity">
    <text evidence="6">Belongs to the sodium:neurotransmitter symporter (SNF) (TC 2.A.22) family.</text>
</comment>
<comment type="subcellular location">
    <subcellularLocation>
        <location evidence="1">Membrane</location>
        <topology evidence="1">Multi-pass membrane protein</topology>
    </subcellularLocation>
</comment>
<name>A0A6J4D0M6_9HELI</name>
<evidence type="ECO:0000256" key="4">
    <source>
        <dbReference type="ARBA" id="ARBA00022989"/>
    </source>
</evidence>
<dbReference type="InterPro" id="IPR000175">
    <property type="entry name" value="Na/ntran_symport"/>
</dbReference>
<keyword evidence="3 6" id="KW-0812">Transmembrane</keyword>
<feature type="transmembrane region" description="Helical" evidence="7">
    <location>
        <begin position="378"/>
        <end position="398"/>
    </location>
</feature>
<keyword evidence="2 6" id="KW-0813">Transport</keyword>
<feature type="transmembrane region" description="Helical" evidence="7">
    <location>
        <begin position="169"/>
        <end position="188"/>
    </location>
</feature>
<dbReference type="PRINTS" id="PR00176">
    <property type="entry name" value="NANEUSMPORT"/>
</dbReference>
<keyword evidence="5 7" id="KW-0472">Membrane</keyword>
<dbReference type="GO" id="GO:0016020">
    <property type="term" value="C:membrane"/>
    <property type="evidence" value="ECO:0007669"/>
    <property type="project" value="UniProtKB-SubCell"/>
</dbReference>
<dbReference type="PANTHER" id="PTHR42948">
    <property type="entry name" value="TRANSPORTER"/>
    <property type="match status" value="1"/>
</dbReference>